<protein>
    <recommendedName>
        <fullName evidence="8">RNA-binding S4 domain-containing protein</fullName>
    </recommendedName>
</protein>
<keyword evidence="2 6" id="KW-0699">rRNA-binding</keyword>
<dbReference type="PROSITE" id="PS00632">
    <property type="entry name" value="RIBOSOMAL_S4"/>
    <property type="match status" value="1"/>
</dbReference>
<dbReference type="HOGENOM" id="CLU_026386_1_0_1"/>
<sequence>MRNTATTSLKRPALRMSMSKYNLYNLSRARSPVNPHRIQSFFKQKWVAKSALRNYHGEHIRERQWQRMFSRKLRSVVPMSPDYLAWNDGTVESAGRGSGLKGVHSRPVPRTPYMLQTFAPMERRLDIAIFRALFASSARQARQFVVHGAVTVNGKPMRYPGYLLNPGDMFQVRPESVMYAMGAPKLDEASFTKVVEEEASEEQSTAESSEATEEEDNRTPKEILKDLLTQSKAILSSAKEGLSAKRKQDLRALSKNVRKLMSRAGRSEVETGDVQAQFEEIQTQIRLARDSKESGVASLPSEQSTSQRTEASNEPETAGKENSSTPITITDVKEASEFGGQDESTLRRALQALSINPVDESKPYGTPWTPREYLSAFAFIPRYLEVNQNICAAVYLRHPVARPGMSEVPSPFNEEANANAFTWYLRRR</sequence>
<dbReference type="SMART" id="SM00363">
    <property type="entry name" value="S4"/>
    <property type="match status" value="1"/>
</dbReference>
<dbReference type="STRING" id="1220924.W2SAZ8"/>
<keyword evidence="4" id="KW-0689">Ribosomal protein</keyword>
<reference evidence="9 10" key="1">
    <citation type="submission" date="2013-03" db="EMBL/GenBank/DDBJ databases">
        <title>The Genome Sequence of Phialophora europaea CBS 101466.</title>
        <authorList>
            <consortium name="The Broad Institute Genomics Platform"/>
            <person name="Cuomo C."/>
            <person name="de Hoog S."/>
            <person name="Gorbushina A."/>
            <person name="Walker B."/>
            <person name="Young S.K."/>
            <person name="Zeng Q."/>
            <person name="Gargeya S."/>
            <person name="Fitzgerald M."/>
            <person name="Haas B."/>
            <person name="Abouelleil A."/>
            <person name="Allen A.W."/>
            <person name="Alvarado L."/>
            <person name="Arachchi H.M."/>
            <person name="Berlin A.M."/>
            <person name="Chapman S.B."/>
            <person name="Gainer-Dewar J."/>
            <person name="Goldberg J."/>
            <person name="Griggs A."/>
            <person name="Gujja S."/>
            <person name="Hansen M."/>
            <person name="Howarth C."/>
            <person name="Imamovic A."/>
            <person name="Ireland A."/>
            <person name="Larimer J."/>
            <person name="McCowan C."/>
            <person name="Murphy C."/>
            <person name="Pearson M."/>
            <person name="Poon T.W."/>
            <person name="Priest M."/>
            <person name="Roberts A."/>
            <person name="Saif S."/>
            <person name="Shea T."/>
            <person name="Sisk P."/>
            <person name="Sykes S."/>
            <person name="Wortman J."/>
            <person name="Nusbaum C."/>
            <person name="Birren B."/>
        </authorList>
    </citation>
    <scope>NUCLEOTIDE SEQUENCE [LARGE SCALE GENOMIC DNA]</scope>
    <source>
        <strain evidence="9 10">CBS 101466</strain>
    </source>
</reference>
<evidence type="ECO:0000256" key="3">
    <source>
        <dbReference type="ARBA" id="ARBA00022884"/>
    </source>
</evidence>
<gene>
    <name evidence="9" type="ORF">HMPREF1541_00067</name>
</gene>
<evidence type="ECO:0000256" key="1">
    <source>
        <dbReference type="ARBA" id="ARBA00007465"/>
    </source>
</evidence>
<dbReference type="InterPro" id="IPR018079">
    <property type="entry name" value="Ribosomal_uS4_CS"/>
</dbReference>
<evidence type="ECO:0000259" key="8">
    <source>
        <dbReference type="SMART" id="SM00363"/>
    </source>
</evidence>
<evidence type="ECO:0000313" key="9">
    <source>
        <dbReference type="EMBL" id="ETN45886.1"/>
    </source>
</evidence>
<dbReference type="CDD" id="cd00165">
    <property type="entry name" value="S4"/>
    <property type="match status" value="1"/>
</dbReference>
<name>W2SAZ8_CYPE1</name>
<keyword evidence="3 6" id="KW-0694">RNA-binding</keyword>
<dbReference type="PROSITE" id="PS50889">
    <property type="entry name" value="S4"/>
    <property type="match status" value="1"/>
</dbReference>
<dbReference type="PANTHER" id="PTHR11831">
    <property type="entry name" value="30S 40S RIBOSOMAL PROTEIN"/>
    <property type="match status" value="1"/>
</dbReference>
<keyword evidence="5" id="KW-0687">Ribonucleoprotein</keyword>
<evidence type="ECO:0000256" key="7">
    <source>
        <dbReference type="SAM" id="MobiDB-lite"/>
    </source>
</evidence>
<evidence type="ECO:0000256" key="2">
    <source>
        <dbReference type="ARBA" id="ARBA00022730"/>
    </source>
</evidence>
<dbReference type="GO" id="GO:0005763">
    <property type="term" value="C:mitochondrial small ribosomal subunit"/>
    <property type="evidence" value="ECO:0007669"/>
    <property type="project" value="EnsemblFungi"/>
</dbReference>
<comment type="similarity">
    <text evidence="1">Belongs to the universal ribosomal protein uS4 family.</text>
</comment>
<keyword evidence="10" id="KW-1185">Reference proteome</keyword>
<dbReference type="AlphaFoldDB" id="W2SAZ8"/>
<evidence type="ECO:0000256" key="4">
    <source>
        <dbReference type="ARBA" id="ARBA00022980"/>
    </source>
</evidence>
<dbReference type="InParanoid" id="W2SAZ8"/>
<dbReference type="GO" id="GO:0003735">
    <property type="term" value="F:structural constituent of ribosome"/>
    <property type="evidence" value="ECO:0007669"/>
    <property type="project" value="EnsemblFungi"/>
</dbReference>
<dbReference type="VEuPathDB" id="FungiDB:HMPREF1541_00067"/>
<dbReference type="eggNOG" id="ENOG502QTS9">
    <property type="taxonomic scope" value="Eukaryota"/>
</dbReference>
<dbReference type="FunCoup" id="W2SAZ8">
    <property type="interactions" value="111"/>
</dbReference>
<dbReference type="RefSeq" id="XP_008710598.1">
    <property type="nucleotide sequence ID" value="XM_008712376.1"/>
</dbReference>
<dbReference type="EMBL" id="KB822711">
    <property type="protein sequence ID" value="ETN45886.1"/>
    <property type="molecule type" value="Genomic_DNA"/>
</dbReference>
<evidence type="ECO:0000256" key="5">
    <source>
        <dbReference type="ARBA" id="ARBA00023274"/>
    </source>
</evidence>
<feature type="domain" description="RNA-binding S4" evidence="8">
    <location>
        <begin position="123"/>
        <end position="183"/>
    </location>
</feature>
<organism evidence="9 10">
    <name type="scientific">Cyphellophora europaea (strain CBS 101466)</name>
    <name type="common">Phialophora europaea</name>
    <dbReference type="NCBI Taxonomy" id="1220924"/>
    <lineage>
        <taxon>Eukaryota</taxon>
        <taxon>Fungi</taxon>
        <taxon>Dikarya</taxon>
        <taxon>Ascomycota</taxon>
        <taxon>Pezizomycotina</taxon>
        <taxon>Eurotiomycetes</taxon>
        <taxon>Chaetothyriomycetidae</taxon>
        <taxon>Chaetothyriales</taxon>
        <taxon>Cyphellophoraceae</taxon>
        <taxon>Cyphellophora</taxon>
    </lineage>
</organism>
<dbReference type="Proteomes" id="UP000030752">
    <property type="component" value="Unassembled WGS sequence"/>
</dbReference>
<dbReference type="SUPFAM" id="SSF55174">
    <property type="entry name" value="Alpha-L RNA-binding motif"/>
    <property type="match status" value="1"/>
</dbReference>
<feature type="compositionally biased region" description="Polar residues" evidence="7">
    <location>
        <begin position="300"/>
        <end position="328"/>
    </location>
</feature>
<accession>W2SAZ8</accession>
<dbReference type="Pfam" id="PF01479">
    <property type="entry name" value="S4"/>
    <property type="match status" value="1"/>
</dbReference>
<feature type="region of interest" description="Disordered" evidence="7">
    <location>
        <begin position="195"/>
        <end position="222"/>
    </location>
</feature>
<feature type="region of interest" description="Disordered" evidence="7">
    <location>
        <begin position="289"/>
        <end position="328"/>
    </location>
</feature>
<dbReference type="GO" id="GO:0042274">
    <property type="term" value="P:ribosomal small subunit biogenesis"/>
    <property type="evidence" value="ECO:0007669"/>
    <property type="project" value="TreeGrafter"/>
</dbReference>
<dbReference type="GO" id="GO:0019843">
    <property type="term" value="F:rRNA binding"/>
    <property type="evidence" value="ECO:0007669"/>
    <property type="project" value="UniProtKB-KW"/>
</dbReference>
<dbReference type="InterPro" id="IPR036986">
    <property type="entry name" value="S4_RNA-bd_sf"/>
</dbReference>
<proteinExistence type="inferred from homology"/>
<evidence type="ECO:0000256" key="6">
    <source>
        <dbReference type="PROSITE-ProRule" id="PRU00182"/>
    </source>
</evidence>
<dbReference type="Gene3D" id="3.10.290.10">
    <property type="entry name" value="RNA-binding S4 domain"/>
    <property type="match status" value="1"/>
</dbReference>
<dbReference type="InterPro" id="IPR002942">
    <property type="entry name" value="S4_RNA-bd"/>
</dbReference>
<dbReference type="PANTHER" id="PTHR11831:SF4">
    <property type="entry name" value="SMALL RIBOSOMAL SUBUNIT PROTEIN US4M"/>
    <property type="match status" value="1"/>
</dbReference>
<dbReference type="GeneID" id="19967406"/>
<evidence type="ECO:0000313" key="10">
    <source>
        <dbReference type="Proteomes" id="UP000030752"/>
    </source>
</evidence>
<dbReference type="InterPro" id="IPR022801">
    <property type="entry name" value="Ribosomal_uS4"/>
</dbReference>
<dbReference type="OrthoDB" id="3356781at2759"/>